<feature type="transmembrane region" description="Helical" evidence="2">
    <location>
        <begin position="349"/>
        <end position="370"/>
    </location>
</feature>
<keyword evidence="2" id="KW-0812">Transmembrane</keyword>
<accession>A0A8J5X3E3</accession>
<feature type="region of interest" description="Disordered" evidence="1">
    <location>
        <begin position="55"/>
        <end position="79"/>
    </location>
</feature>
<proteinExistence type="predicted"/>
<comment type="caution">
    <text evidence="3">The sequence shown here is derived from an EMBL/GenBank/DDBJ whole genome shotgun (WGS) entry which is preliminary data.</text>
</comment>
<dbReference type="Proteomes" id="UP000751190">
    <property type="component" value="Unassembled WGS sequence"/>
</dbReference>
<feature type="transmembrane region" description="Helical" evidence="2">
    <location>
        <begin position="458"/>
        <end position="476"/>
    </location>
</feature>
<feature type="transmembrane region" description="Helical" evidence="2">
    <location>
        <begin position="382"/>
        <end position="401"/>
    </location>
</feature>
<evidence type="ECO:0000256" key="2">
    <source>
        <dbReference type="SAM" id="Phobius"/>
    </source>
</evidence>
<keyword evidence="4" id="KW-1185">Reference proteome</keyword>
<dbReference type="EMBL" id="JAGTXO010000036">
    <property type="protein sequence ID" value="KAG8459911.1"/>
    <property type="molecule type" value="Genomic_DNA"/>
</dbReference>
<feature type="transmembrane region" description="Helical" evidence="2">
    <location>
        <begin position="421"/>
        <end position="446"/>
    </location>
</feature>
<gene>
    <name evidence="3" type="ORF">KFE25_010960</name>
</gene>
<evidence type="ECO:0000256" key="1">
    <source>
        <dbReference type="SAM" id="MobiDB-lite"/>
    </source>
</evidence>
<reference evidence="3" key="1">
    <citation type="submission" date="2021-05" db="EMBL/GenBank/DDBJ databases">
        <title>The genome of the haptophyte Pavlova lutheri (Diacronema luteri, Pavlovales) - a model for lipid biosynthesis in eukaryotic algae.</title>
        <authorList>
            <person name="Hulatt C.J."/>
            <person name="Posewitz M.C."/>
        </authorList>
    </citation>
    <scope>NUCLEOTIDE SEQUENCE</scope>
    <source>
        <strain evidence="3">NIVA-4/92</strain>
    </source>
</reference>
<name>A0A8J5X3E3_DIALT</name>
<evidence type="ECO:0000313" key="3">
    <source>
        <dbReference type="EMBL" id="KAG8459911.1"/>
    </source>
</evidence>
<evidence type="ECO:0000313" key="4">
    <source>
        <dbReference type="Proteomes" id="UP000751190"/>
    </source>
</evidence>
<feature type="region of interest" description="Disordered" evidence="1">
    <location>
        <begin position="176"/>
        <end position="195"/>
    </location>
</feature>
<sequence>MALPFAVARPAGSAVTVGGVQHSLLLSAEQQIDVWNVHNLLRDVYHVVATLDPPSRAEPDASGWGASSRGSPKGGSGILRRARVSIEQLTRGGSTSSTSASANSVSVNGCSGPVANPHLACLTTQLAVSAGQSASLGQQRGASGALVSMGRLSSRASVATNVGAGTCASGGLCGRASGAPPRRTGRVAPVSRHDHARPDDGVYAFADDGARASASDVSAGGRLVGVLPRRSAAATSNSVGHRASYPESHGRAIIEHDDTLWRANALGARELRVLAAEREGSAEHVLEPERIAALLELALRLAQSRQRRLEVVTLTVGGGLVGVGVAALLSISLRSDLRAANVIARVGVFWLGRLAFAAFSIVVGGTIALLSLQPLASQRKRIHALVALFNVYVIVLCSFILSELVNNMHTLAKGTTMRYDPLATCVVIGQAYTVVVGLALVAVTAVDHWRWRHELERVLGLIYRMLWVCFSGQAFAELTLMASLARVGFFAQPCGAALAVLAFLPVAVYLVGTGLTCAPSFRERMRAALMVRLGALGALEALAPFAGFGTDAIERGVSAMCAEALCDFQPVLLDERALRVLDDVWTRAAHDARGTCTPSAGAASPSSWLSRASGAATGHHLLRRAVDMARLERSDTQRADAYIVHAWADDPAGKLRVLRAYARAFAREHGRPPAVWVDALCVQARAASRAPRRLRALAGRPAAVAPMGVPAPSCAPTPSIGAGDERGHMPAASRSASGTARDGPSVADKALSLTLPPTADASMRSDDGGVVEAQTQQLEHVVLRVARSSRLLVLAGPSVFERLWCVVECYVWLATGGSVEQIALLPTTNDAADDANLLAAADTFHVLFCDAAVEVHKRRLSLVVQIATVMRINSIMRSLLDPLHAALDAAARARQAAGTAGAAELPT</sequence>
<feature type="transmembrane region" description="Helical" evidence="2">
    <location>
        <begin position="309"/>
        <end position="329"/>
    </location>
</feature>
<organism evidence="3 4">
    <name type="scientific">Diacronema lutheri</name>
    <name type="common">Unicellular marine alga</name>
    <name type="synonym">Monochrysis lutheri</name>
    <dbReference type="NCBI Taxonomy" id="2081491"/>
    <lineage>
        <taxon>Eukaryota</taxon>
        <taxon>Haptista</taxon>
        <taxon>Haptophyta</taxon>
        <taxon>Pavlovophyceae</taxon>
        <taxon>Pavlovales</taxon>
        <taxon>Pavlovaceae</taxon>
        <taxon>Diacronema</taxon>
    </lineage>
</organism>
<feature type="region of interest" description="Disordered" evidence="1">
    <location>
        <begin position="715"/>
        <end position="745"/>
    </location>
</feature>
<protein>
    <submittedName>
        <fullName evidence="3">Uncharacterized protein</fullName>
    </submittedName>
</protein>
<keyword evidence="2" id="KW-0472">Membrane</keyword>
<feature type="transmembrane region" description="Helical" evidence="2">
    <location>
        <begin position="496"/>
        <end position="517"/>
    </location>
</feature>
<keyword evidence="2" id="KW-1133">Transmembrane helix</keyword>
<dbReference type="AlphaFoldDB" id="A0A8J5X3E3"/>